<accession>A0A0A9AS73</accession>
<dbReference type="EMBL" id="GBRH01245187">
    <property type="protein sequence ID" value="JAD52708.1"/>
    <property type="molecule type" value="Transcribed_RNA"/>
</dbReference>
<protein>
    <submittedName>
        <fullName evidence="1">Uncharacterized protein</fullName>
    </submittedName>
</protein>
<organism evidence="1">
    <name type="scientific">Arundo donax</name>
    <name type="common">Giant reed</name>
    <name type="synonym">Donax arundinaceus</name>
    <dbReference type="NCBI Taxonomy" id="35708"/>
    <lineage>
        <taxon>Eukaryota</taxon>
        <taxon>Viridiplantae</taxon>
        <taxon>Streptophyta</taxon>
        <taxon>Embryophyta</taxon>
        <taxon>Tracheophyta</taxon>
        <taxon>Spermatophyta</taxon>
        <taxon>Magnoliopsida</taxon>
        <taxon>Liliopsida</taxon>
        <taxon>Poales</taxon>
        <taxon>Poaceae</taxon>
        <taxon>PACMAD clade</taxon>
        <taxon>Arundinoideae</taxon>
        <taxon>Arundineae</taxon>
        <taxon>Arundo</taxon>
    </lineage>
</organism>
<dbReference type="AlphaFoldDB" id="A0A0A9AS73"/>
<proteinExistence type="predicted"/>
<name>A0A0A9AS73_ARUDO</name>
<reference evidence="1" key="2">
    <citation type="journal article" date="2015" name="Data Brief">
        <title>Shoot transcriptome of the giant reed, Arundo donax.</title>
        <authorList>
            <person name="Barrero R.A."/>
            <person name="Guerrero F.D."/>
            <person name="Moolhuijzen P."/>
            <person name="Goolsby J.A."/>
            <person name="Tidwell J."/>
            <person name="Bellgard S.E."/>
            <person name="Bellgard M.I."/>
        </authorList>
    </citation>
    <scope>NUCLEOTIDE SEQUENCE</scope>
    <source>
        <tissue evidence="1">Shoot tissue taken approximately 20 cm above the soil surface</tissue>
    </source>
</reference>
<evidence type="ECO:0000313" key="1">
    <source>
        <dbReference type="EMBL" id="JAD52708.1"/>
    </source>
</evidence>
<reference evidence="1" key="1">
    <citation type="submission" date="2014-09" db="EMBL/GenBank/DDBJ databases">
        <authorList>
            <person name="Magalhaes I.L.F."/>
            <person name="Oliveira U."/>
            <person name="Santos F.R."/>
            <person name="Vidigal T.H.D.A."/>
            <person name="Brescovit A.D."/>
            <person name="Santos A.J."/>
        </authorList>
    </citation>
    <scope>NUCLEOTIDE SEQUENCE</scope>
    <source>
        <tissue evidence="1">Shoot tissue taken approximately 20 cm above the soil surface</tissue>
    </source>
</reference>
<sequence>MLVRGLRLLILGFACTGLLPRTDLIWMSQCGTL</sequence>